<keyword evidence="1" id="KW-0479">Metal-binding</keyword>
<feature type="domain" description="SWIM-type" evidence="6">
    <location>
        <begin position="55"/>
        <end position="87"/>
    </location>
</feature>
<feature type="compositionally biased region" description="Basic and acidic residues" evidence="5">
    <location>
        <begin position="150"/>
        <end position="160"/>
    </location>
</feature>
<reference evidence="8" key="1">
    <citation type="submission" date="2013-09" db="EMBL/GenBank/DDBJ databases">
        <title>Corchorus olitorius genome sequencing.</title>
        <authorList>
            <person name="Alam M."/>
            <person name="Haque M.S."/>
            <person name="Islam M.S."/>
            <person name="Emdad E.M."/>
            <person name="Islam M.M."/>
            <person name="Ahmed B."/>
            <person name="Halim A."/>
            <person name="Hossen Q.M.M."/>
            <person name="Hossain M.Z."/>
            <person name="Ahmed R."/>
            <person name="Khan M.M."/>
            <person name="Islam R."/>
            <person name="Rashid M.M."/>
            <person name="Khan S.A."/>
            <person name="Rahman M.S."/>
            <person name="Alam M."/>
            <person name="Yahiya A.S."/>
            <person name="Khan M.S."/>
            <person name="Azam M.S."/>
            <person name="Haque T."/>
            <person name="Lashkar M.Z.H."/>
            <person name="Akhand A.I."/>
            <person name="Morshed G."/>
            <person name="Roy S."/>
            <person name="Uddin K.S."/>
            <person name="Rabeya T."/>
            <person name="Hossain A.S."/>
            <person name="Chowdhury A."/>
            <person name="Snigdha A.R."/>
            <person name="Mortoza M.S."/>
            <person name="Matin S.A."/>
            <person name="Hoque S.M.E."/>
            <person name="Islam M.K."/>
            <person name="Roy D.K."/>
            <person name="Haider R."/>
            <person name="Moosa M.M."/>
            <person name="Elias S.M."/>
            <person name="Hasan A.M."/>
            <person name="Jahan S."/>
            <person name="Shafiuddin M."/>
            <person name="Mahmood N."/>
            <person name="Shommy N.S."/>
        </authorList>
    </citation>
    <scope>NUCLEOTIDE SEQUENCE [LARGE SCALE GENOMIC DNA]</scope>
    <source>
        <strain evidence="8">cv. O-4</strain>
    </source>
</reference>
<proteinExistence type="predicted"/>
<comment type="caution">
    <text evidence="7">The sequence shown here is derived from an EMBL/GenBank/DDBJ whole genome shotgun (WGS) entry which is preliminary data.</text>
</comment>
<evidence type="ECO:0000313" key="8">
    <source>
        <dbReference type="Proteomes" id="UP000187203"/>
    </source>
</evidence>
<evidence type="ECO:0000256" key="4">
    <source>
        <dbReference type="PROSITE-ProRule" id="PRU00325"/>
    </source>
</evidence>
<evidence type="ECO:0000259" key="6">
    <source>
        <dbReference type="PROSITE" id="PS50966"/>
    </source>
</evidence>
<evidence type="ECO:0000256" key="2">
    <source>
        <dbReference type="ARBA" id="ARBA00022771"/>
    </source>
</evidence>
<dbReference type="InterPro" id="IPR006564">
    <property type="entry name" value="Znf_PMZ"/>
</dbReference>
<dbReference type="SMART" id="SM00575">
    <property type="entry name" value="ZnF_PMZ"/>
    <property type="match status" value="1"/>
</dbReference>
<dbReference type="PANTHER" id="PTHR31973">
    <property type="entry name" value="POLYPROTEIN, PUTATIVE-RELATED"/>
    <property type="match status" value="1"/>
</dbReference>
<evidence type="ECO:0000256" key="1">
    <source>
        <dbReference type="ARBA" id="ARBA00022723"/>
    </source>
</evidence>
<dbReference type="OrthoDB" id="1939383at2759"/>
<dbReference type="GO" id="GO:0008270">
    <property type="term" value="F:zinc ion binding"/>
    <property type="evidence" value="ECO:0007669"/>
    <property type="project" value="UniProtKB-KW"/>
</dbReference>
<dbReference type="Pfam" id="PF04434">
    <property type="entry name" value="SWIM"/>
    <property type="match status" value="1"/>
</dbReference>
<name>A0A1R3K1T6_9ROSI</name>
<dbReference type="InterPro" id="IPR007527">
    <property type="entry name" value="Znf_SWIM"/>
</dbReference>
<feature type="region of interest" description="Disordered" evidence="5">
    <location>
        <begin position="117"/>
        <end position="171"/>
    </location>
</feature>
<organism evidence="7 8">
    <name type="scientific">Corchorus olitorius</name>
    <dbReference type="NCBI Taxonomy" id="93759"/>
    <lineage>
        <taxon>Eukaryota</taxon>
        <taxon>Viridiplantae</taxon>
        <taxon>Streptophyta</taxon>
        <taxon>Embryophyta</taxon>
        <taxon>Tracheophyta</taxon>
        <taxon>Spermatophyta</taxon>
        <taxon>Magnoliopsida</taxon>
        <taxon>eudicotyledons</taxon>
        <taxon>Gunneridae</taxon>
        <taxon>Pentapetalae</taxon>
        <taxon>rosids</taxon>
        <taxon>malvids</taxon>
        <taxon>Malvales</taxon>
        <taxon>Malvaceae</taxon>
        <taxon>Grewioideae</taxon>
        <taxon>Apeibeae</taxon>
        <taxon>Corchorus</taxon>
    </lineage>
</organism>
<keyword evidence="3" id="KW-0862">Zinc</keyword>
<protein>
    <submittedName>
        <fullName evidence="7">Zinc finger, PMZ-type</fullName>
    </submittedName>
</protein>
<evidence type="ECO:0000313" key="7">
    <source>
        <dbReference type="EMBL" id="OMP01031.1"/>
    </source>
</evidence>
<dbReference type="PANTHER" id="PTHR31973:SF187">
    <property type="entry name" value="MUTATOR TRANSPOSASE MUDRA PROTEIN"/>
    <property type="match status" value="1"/>
</dbReference>
<gene>
    <name evidence="7" type="ORF">COLO4_12207</name>
</gene>
<dbReference type="AlphaFoldDB" id="A0A1R3K1T6"/>
<evidence type="ECO:0000256" key="3">
    <source>
        <dbReference type="ARBA" id="ARBA00022833"/>
    </source>
</evidence>
<dbReference type="EMBL" id="AWUE01014861">
    <property type="protein sequence ID" value="OMP01031.1"/>
    <property type="molecule type" value="Genomic_DNA"/>
</dbReference>
<feature type="region of interest" description="Disordered" evidence="5">
    <location>
        <begin position="315"/>
        <end position="343"/>
    </location>
</feature>
<dbReference type="PROSITE" id="PS50966">
    <property type="entry name" value="ZF_SWIM"/>
    <property type="match status" value="1"/>
</dbReference>
<keyword evidence="8" id="KW-1185">Reference proteome</keyword>
<dbReference type="Proteomes" id="UP000187203">
    <property type="component" value="Unassembled WGS sequence"/>
</dbReference>
<keyword evidence="2 4" id="KW-0863">Zinc-finger</keyword>
<evidence type="ECO:0000256" key="5">
    <source>
        <dbReference type="SAM" id="MobiDB-lite"/>
    </source>
</evidence>
<sequence length="397" mass="45280">MERISQKLKECSRWKGGIGPRIWKVIEKNTRAANYCEVIFSGAAGYEIMHGEDRYVVNLTEKTCSCRKYTLSGIPCAHDITAIGDRRGKIEDYVSSWLHSSTYMKVYNNVLQPMPGRTDWPKAPGNPVAIKPPPFKRLPGRSVTQRRKKKDEPNKDKDDGPNLSRKGPNSDLWPFKIQLKTSLREQASNKPCLILLMKQQQLLEVKLHLQLLLEPLWFMGVELQHLLPLPSSKFLQQLDLLLPSVQQQLLLLFLLLFQALVQPKKSKPTKPSTKRHIPKILRMPAPSGRCWQDAAGNFHGLKRGRSSPASVAKYKKNEEPAASDLSCRTTSQPQGLLRRSPRNLNKNPNVRALDFNFIYDCHNCLQSWDFNYDSVILVSWKFHGGESVLLMCDQEKG</sequence>
<accession>A0A1R3K1T6</accession>